<evidence type="ECO:0000313" key="1">
    <source>
        <dbReference type="EMBL" id="SGY94166.1"/>
    </source>
</evidence>
<dbReference type="OrthoDB" id="5828826at2"/>
<evidence type="ECO:0000313" key="4">
    <source>
        <dbReference type="Proteomes" id="UP000183794"/>
    </source>
</evidence>
<dbReference type="EMBL" id="FPLJ01000060">
    <property type="protein sequence ID" value="SGY94166.1"/>
    <property type="molecule type" value="Genomic_DNA"/>
</dbReference>
<organism evidence="2 4">
    <name type="scientific">Moritella viscosa</name>
    <dbReference type="NCBI Taxonomy" id="80854"/>
    <lineage>
        <taxon>Bacteria</taxon>
        <taxon>Pseudomonadati</taxon>
        <taxon>Pseudomonadota</taxon>
        <taxon>Gammaproteobacteria</taxon>
        <taxon>Alteromonadales</taxon>
        <taxon>Moritellaceae</taxon>
        <taxon>Moritella</taxon>
    </lineage>
</organism>
<dbReference type="KEGG" id="mvs:MVIS_0125"/>
<name>A0A090K331_9GAMM</name>
<reference evidence="1 3" key="1">
    <citation type="submission" date="2016-11" db="EMBL/GenBank/DDBJ databases">
        <authorList>
            <person name="Klemetsen T."/>
        </authorList>
    </citation>
    <scope>NUCLEOTIDE SEQUENCE [LARGE SCALE GENOMIC DNA]</scope>
    <source>
        <strain evidence="1">MT 2528</strain>
    </source>
</reference>
<dbReference type="RefSeq" id="WP_045108619.1">
    <property type="nucleotide sequence ID" value="NZ_CAWQZC010000153.1"/>
</dbReference>
<dbReference type="GeneID" id="61296569"/>
<reference evidence="2 4" key="2">
    <citation type="submission" date="2016-11" db="EMBL/GenBank/DDBJ databases">
        <authorList>
            <person name="Jaros S."/>
            <person name="Januszkiewicz K."/>
            <person name="Wedrychowicz H."/>
        </authorList>
    </citation>
    <scope>NUCLEOTIDE SEQUENCE [LARGE SCALE GENOMIC DNA]</scope>
    <source>
        <strain evidence="2">NVI 5450</strain>
    </source>
</reference>
<dbReference type="Proteomes" id="UP000182660">
    <property type="component" value="Unassembled WGS sequence"/>
</dbReference>
<gene>
    <name evidence="1" type="ORF">MT2528_2735</name>
    <name evidence="2" type="ORF">NVI5450_2919</name>
</gene>
<dbReference type="Proteomes" id="UP000183794">
    <property type="component" value="Unassembled WGS sequence"/>
</dbReference>
<evidence type="ECO:0000313" key="3">
    <source>
        <dbReference type="Proteomes" id="UP000182660"/>
    </source>
</evidence>
<protein>
    <recommendedName>
        <fullName evidence="5">DUF1127 domain-containing protein</fullName>
    </recommendedName>
</protein>
<keyword evidence="3" id="KW-1185">Reference proteome</keyword>
<dbReference type="EMBL" id="FPLD01000076">
    <property type="protein sequence ID" value="SGZ05503.1"/>
    <property type="molecule type" value="Genomic_DNA"/>
</dbReference>
<dbReference type="HOGENOM" id="CLU_176371_0_0_6"/>
<evidence type="ECO:0008006" key="5">
    <source>
        <dbReference type="Google" id="ProtNLM"/>
    </source>
</evidence>
<dbReference type="PATRIC" id="fig|80854.5.peg.129"/>
<sequence length="83" mass="9880">MRHSLYLHLAVFFVRADIRREERVWLEKVRRATREIPLGNAYLLKDIGLNADGRPLCSSEPRNVTAKRRVRHLRRTCRLKRAT</sequence>
<accession>A0A090K331</accession>
<proteinExistence type="predicted"/>
<evidence type="ECO:0000313" key="2">
    <source>
        <dbReference type="EMBL" id="SGZ05503.1"/>
    </source>
</evidence>
<dbReference type="AlphaFoldDB" id="A0A090K331"/>